<dbReference type="PANTHER" id="PTHR12526">
    <property type="entry name" value="GLYCOSYLTRANSFERASE"/>
    <property type="match status" value="1"/>
</dbReference>
<sequence length="412" mass="46294">MKIGYLHLGPFEHGINRYGRLLAAESQQRSSLDVLEAEIVLTDNPIYNQEVLIKAAQRLSDSDLVHIQFSYFNDRLWGSGWDQLVHLRVFLNACPCPIVATLHDVYYVPTGVKGILKYMVPQLFSAFGIKTFGSDPSPEEASSISTLRKAVRVVKSWWIHNFGAATATLRELTKHAHLILVCSQEEAQRLDSHVDPKKLKIIPHFVETRSLSTTPVEARNSLNLVKKRVITILGFIFRPKGYQLVVEALPYLPDDIQVVFAGNADADREFVDFLHKLAQEKGVDHRIRVTGYLSEIELESYLLATDLAICAFIAFSASGSISTWISVGCPILAFDLPQISEYNLIEPDAIQVFKPYTPIALAAAIQEFLKRDRETLSIKVARLGQKLSLPNIIDRHLTLYTSINQHSHPNPN</sequence>
<dbReference type="EMBL" id="JAZBJZ010000018">
    <property type="protein sequence ID" value="MEE3716395.1"/>
    <property type="molecule type" value="Genomic_DNA"/>
</dbReference>
<comment type="caution">
    <text evidence="2">The sequence shown here is derived from an EMBL/GenBank/DDBJ whole genome shotgun (WGS) entry which is preliminary data.</text>
</comment>
<name>A0AAW9PYQ9_9CYAN</name>
<evidence type="ECO:0000259" key="1">
    <source>
        <dbReference type="Pfam" id="PF00534"/>
    </source>
</evidence>
<evidence type="ECO:0000313" key="3">
    <source>
        <dbReference type="Proteomes" id="UP001333818"/>
    </source>
</evidence>
<dbReference type="Proteomes" id="UP001333818">
    <property type="component" value="Unassembled WGS sequence"/>
</dbReference>
<dbReference type="SUPFAM" id="SSF53756">
    <property type="entry name" value="UDP-Glycosyltransferase/glycogen phosphorylase"/>
    <property type="match status" value="1"/>
</dbReference>
<dbReference type="Gene3D" id="3.40.50.2000">
    <property type="entry name" value="Glycogen Phosphorylase B"/>
    <property type="match status" value="2"/>
</dbReference>
<dbReference type="InterPro" id="IPR001296">
    <property type="entry name" value="Glyco_trans_1"/>
</dbReference>
<proteinExistence type="predicted"/>
<organism evidence="2 3">
    <name type="scientific">Tumidithrix elongata BACA0141</name>
    <dbReference type="NCBI Taxonomy" id="2716417"/>
    <lineage>
        <taxon>Bacteria</taxon>
        <taxon>Bacillati</taxon>
        <taxon>Cyanobacteriota</taxon>
        <taxon>Cyanophyceae</taxon>
        <taxon>Pseudanabaenales</taxon>
        <taxon>Pseudanabaenaceae</taxon>
        <taxon>Tumidithrix</taxon>
        <taxon>Tumidithrix elongata</taxon>
    </lineage>
</organism>
<dbReference type="GO" id="GO:0016757">
    <property type="term" value="F:glycosyltransferase activity"/>
    <property type="evidence" value="ECO:0007669"/>
    <property type="project" value="UniProtKB-KW"/>
</dbReference>
<dbReference type="CDD" id="cd03801">
    <property type="entry name" value="GT4_PimA-like"/>
    <property type="match status" value="1"/>
</dbReference>
<gene>
    <name evidence="2" type="ORF">V2H45_06535</name>
</gene>
<dbReference type="RefSeq" id="WP_330482824.1">
    <property type="nucleotide sequence ID" value="NZ_JAZBJZ010000018.1"/>
</dbReference>
<keyword evidence="2" id="KW-0808">Transferase</keyword>
<keyword evidence="3" id="KW-1185">Reference proteome</keyword>
<protein>
    <submittedName>
        <fullName evidence="2">Glycosyltransferase family 4 protein</fullName>
        <ecNumber evidence="2">2.4.-.-</ecNumber>
    </submittedName>
</protein>
<keyword evidence="2" id="KW-0328">Glycosyltransferase</keyword>
<evidence type="ECO:0000313" key="2">
    <source>
        <dbReference type="EMBL" id="MEE3716395.1"/>
    </source>
</evidence>
<dbReference type="EC" id="2.4.-.-" evidence="2"/>
<feature type="domain" description="Glycosyl transferase family 1" evidence="1">
    <location>
        <begin position="219"/>
        <end position="372"/>
    </location>
</feature>
<reference evidence="2" key="1">
    <citation type="submission" date="2024-01" db="EMBL/GenBank/DDBJ databases">
        <title>Bank of Algae and Cyanobacteria of the Azores (BACA) strain genomes.</title>
        <authorList>
            <person name="Luz R."/>
            <person name="Cordeiro R."/>
            <person name="Fonseca A."/>
            <person name="Goncalves V."/>
        </authorList>
    </citation>
    <scope>NUCLEOTIDE SEQUENCE</scope>
    <source>
        <strain evidence="2">BACA0141</strain>
    </source>
</reference>
<dbReference type="Pfam" id="PF00534">
    <property type="entry name" value="Glycos_transf_1"/>
    <property type="match status" value="1"/>
</dbReference>
<accession>A0AAW9PYQ9</accession>
<dbReference type="AlphaFoldDB" id="A0AAW9PYQ9"/>